<dbReference type="EMBL" id="JABFUD020000005">
    <property type="protein sequence ID" value="KAI5079965.1"/>
    <property type="molecule type" value="Genomic_DNA"/>
</dbReference>
<reference evidence="2 3" key="1">
    <citation type="submission" date="2021-01" db="EMBL/GenBank/DDBJ databases">
        <title>Adiantum capillus-veneris genome.</title>
        <authorList>
            <person name="Fang Y."/>
            <person name="Liao Q."/>
        </authorList>
    </citation>
    <scope>NUCLEOTIDE SEQUENCE [LARGE SCALE GENOMIC DNA]</scope>
    <source>
        <strain evidence="2">H3</strain>
        <tissue evidence="2">Leaf</tissue>
    </source>
</reference>
<feature type="region of interest" description="Disordered" evidence="1">
    <location>
        <begin position="83"/>
        <end position="109"/>
    </location>
</feature>
<dbReference type="AlphaFoldDB" id="A0A9D4V537"/>
<evidence type="ECO:0000313" key="3">
    <source>
        <dbReference type="Proteomes" id="UP000886520"/>
    </source>
</evidence>
<gene>
    <name evidence="2" type="ORF">GOP47_0005444</name>
</gene>
<evidence type="ECO:0000313" key="2">
    <source>
        <dbReference type="EMBL" id="KAI5079965.1"/>
    </source>
</evidence>
<sequence>QYIEDSRLKKKKVGTQFLSRLATFVFLLAEEPERFEVSFPHLRLGGVVKDTKEPITVPWDASKEGNILALTYPGGVMDAAKSMGDEGAEASVKPATNAPEETLTPKVFF</sequence>
<comment type="caution">
    <text evidence="2">The sequence shown here is derived from an EMBL/GenBank/DDBJ whole genome shotgun (WGS) entry which is preliminary data.</text>
</comment>
<name>A0A9D4V537_ADICA</name>
<evidence type="ECO:0000256" key="1">
    <source>
        <dbReference type="SAM" id="MobiDB-lite"/>
    </source>
</evidence>
<feature type="non-terminal residue" evidence="2">
    <location>
        <position position="1"/>
    </location>
</feature>
<organism evidence="2 3">
    <name type="scientific">Adiantum capillus-veneris</name>
    <name type="common">Maidenhair fern</name>
    <dbReference type="NCBI Taxonomy" id="13818"/>
    <lineage>
        <taxon>Eukaryota</taxon>
        <taxon>Viridiplantae</taxon>
        <taxon>Streptophyta</taxon>
        <taxon>Embryophyta</taxon>
        <taxon>Tracheophyta</taxon>
        <taxon>Polypodiopsida</taxon>
        <taxon>Polypodiidae</taxon>
        <taxon>Polypodiales</taxon>
        <taxon>Pteridineae</taxon>
        <taxon>Pteridaceae</taxon>
        <taxon>Vittarioideae</taxon>
        <taxon>Adiantum</taxon>
    </lineage>
</organism>
<proteinExistence type="predicted"/>
<keyword evidence="3" id="KW-1185">Reference proteome</keyword>
<dbReference type="Proteomes" id="UP000886520">
    <property type="component" value="Chromosome 5"/>
</dbReference>
<protein>
    <submittedName>
        <fullName evidence="2">Uncharacterized protein</fullName>
    </submittedName>
</protein>
<accession>A0A9D4V537</accession>